<feature type="binding site" evidence="10">
    <location>
        <position position="56"/>
    </location>
    <ligand>
        <name>substrate</name>
    </ligand>
</feature>
<dbReference type="HOGENOM" id="CLU_070213_0_0_0"/>
<feature type="site" description="Transition state stabilizer" evidence="11">
    <location>
        <position position="15"/>
    </location>
</feature>
<dbReference type="KEGG" id="cap:CLDAP_05580"/>
<evidence type="ECO:0000256" key="9">
    <source>
        <dbReference type="ARBA" id="ARBA00049063"/>
    </source>
</evidence>
<feature type="binding site" evidence="10">
    <location>
        <position position="52"/>
    </location>
    <ligand>
        <name>ATP</name>
        <dbReference type="ChEBI" id="CHEBI:30616"/>
    </ligand>
</feature>
<evidence type="ECO:0000313" key="13">
    <source>
        <dbReference type="EMBL" id="BAL98597.1"/>
    </source>
</evidence>
<evidence type="ECO:0000256" key="8">
    <source>
        <dbReference type="ARBA" id="ARBA00023229"/>
    </source>
</evidence>
<dbReference type="GO" id="GO:0004349">
    <property type="term" value="F:glutamate 5-kinase activity"/>
    <property type="evidence" value="ECO:0007669"/>
    <property type="project" value="TreeGrafter"/>
</dbReference>
<evidence type="ECO:0000256" key="5">
    <source>
        <dbReference type="ARBA" id="ARBA00022741"/>
    </source>
</evidence>
<comment type="similarity">
    <text evidence="1">Belongs to the isopentenyl phosphate kinase family.</text>
</comment>
<dbReference type="InterPro" id="IPR036393">
    <property type="entry name" value="AceGlu_kinase-like_sf"/>
</dbReference>
<dbReference type="Gene3D" id="3.40.1160.10">
    <property type="entry name" value="Acetylglutamate kinase-like"/>
    <property type="match status" value="1"/>
</dbReference>
<dbReference type="EC" id="2.7.4.26" evidence="2"/>
<evidence type="ECO:0000313" key="14">
    <source>
        <dbReference type="Proteomes" id="UP000007880"/>
    </source>
</evidence>
<feature type="binding site" evidence="10">
    <location>
        <position position="220"/>
    </location>
    <ligand>
        <name>ATP</name>
        <dbReference type="ChEBI" id="CHEBI:30616"/>
    </ligand>
</feature>
<dbReference type="NCBIfam" id="NF040647">
    <property type="entry name" value="IPPK_Arch"/>
    <property type="match status" value="1"/>
</dbReference>
<evidence type="ECO:0000256" key="7">
    <source>
        <dbReference type="ARBA" id="ARBA00022840"/>
    </source>
</evidence>
<feature type="binding site" evidence="10">
    <location>
        <position position="51"/>
    </location>
    <ligand>
        <name>substrate</name>
    </ligand>
</feature>
<gene>
    <name evidence="13" type="ordered locus">CLDAP_05580</name>
</gene>
<evidence type="ECO:0000256" key="4">
    <source>
        <dbReference type="ARBA" id="ARBA00022679"/>
    </source>
</evidence>
<dbReference type="GO" id="GO:0005524">
    <property type="term" value="F:ATP binding"/>
    <property type="evidence" value="ECO:0007669"/>
    <property type="project" value="UniProtKB-KW"/>
</dbReference>
<accession>I0I010</accession>
<evidence type="ECO:0000256" key="10">
    <source>
        <dbReference type="PIRSR" id="PIRSR016496-1"/>
    </source>
</evidence>
<dbReference type="CDD" id="cd04241">
    <property type="entry name" value="AAK_FomA-like"/>
    <property type="match status" value="1"/>
</dbReference>
<dbReference type="PANTHER" id="PTHR43654:SF1">
    <property type="entry name" value="ISOPENTENYL PHOSPHATE KINASE"/>
    <property type="match status" value="1"/>
</dbReference>
<keyword evidence="8" id="KW-0414">Isoprene biosynthesis</keyword>
<dbReference type="eggNOG" id="COG1608">
    <property type="taxonomic scope" value="Bacteria"/>
</dbReference>
<evidence type="ECO:0000256" key="1">
    <source>
        <dbReference type="ARBA" id="ARBA00010540"/>
    </source>
</evidence>
<dbReference type="GO" id="GO:0005829">
    <property type="term" value="C:cytosol"/>
    <property type="evidence" value="ECO:0007669"/>
    <property type="project" value="TreeGrafter"/>
</dbReference>
<keyword evidence="5 10" id="KW-0547">Nucleotide-binding</keyword>
<organism evidence="13 14">
    <name type="scientific">Caldilinea aerophila (strain DSM 14535 / JCM 11387 / NBRC 104270 / STL-6-O1)</name>
    <dbReference type="NCBI Taxonomy" id="926550"/>
    <lineage>
        <taxon>Bacteria</taxon>
        <taxon>Bacillati</taxon>
        <taxon>Chloroflexota</taxon>
        <taxon>Caldilineae</taxon>
        <taxon>Caldilineales</taxon>
        <taxon>Caldilineaceae</taxon>
        <taxon>Caldilinea</taxon>
    </lineage>
</organism>
<comment type="catalytic activity">
    <reaction evidence="9">
        <text>isopentenyl phosphate + ATP = isopentenyl diphosphate + ADP</text>
        <dbReference type="Rhea" id="RHEA:33963"/>
        <dbReference type="ChEBI" id="CHEBI:30616"/>
        <dbReference type="ChEBI" id="CHEBI:65078"/>
        <dbReference type="ChEBI" id="CHEBI:128769"/>
        <dbReference type="ChEBI" id="CHEBI:456216"/>
        <dbReference type="EC" id="2.7.4.26"/>
    </reaction>
</comment>
<proteinExistence type="inferred from homology"/>
<protein>
    <recommendedName>
        <fullName evidence="3">Isopentenyl phosphate kinase</fullName>
        <ecNumber evidence="2">2.7.4.26</ecNumber>
    </recommendedName>
</protein>
<dbReference type="RefSeq" id="WP_014431838.1">
    <property type="nucleotide sequence ID" value="NC_017079.1"/>
</dbReference>
<sequence length="275" mass="29006">MLVFLKLGGSLITDKRVAETPRLDVIERLAKEIAAARRADPSLRLVIGHGSGSFGHVYGRRYGTREGVYDAAGWYGFAATGDAAARLNRIVTAALLAAEIPAWSIQPGAVLRCTEGRIVQGMEETVALALARGLTPVVYGDVALDQVRGGTIVSTEEIFDHLIDALQPQRVVLAGEVDGIFTNDPLLDPQAQRVAEITPDTLDAVADGLGRSHGVDVTGGMRAKVLQALAMVQRHPALEVIICSGMAPGRVGGALAGQEAGTRIAMQARARRVST</sequence>
<dbReference type="GO" id="GO:0008299">
    <property type="term" value="P:isoprenoid biosynthetic process"/>
    <property type="evidence" value="ECO:0007669"/>
    <property type="project" value="UniProtKB-KW"/>
</dbReference>
<feature type="binding site" evidence="10">
    <location>
        <position position="155"/>
    </location>
    <ligand>
        <name>substrate</name>
    </ligand>
</feature>
<dbReference type="OrthoDB" id="160588at2"/>
<dbReference type="PANTHER" id="PTHR43654">
    <property type="entry name" value="GLUTAMATE 5-KINASE"/>
    <property type="match status" value="1"/>
</dbReference>
<feature type="binding site" evidence="10">
    <location>
        <position position="224"/>
    </location>
    <ligand>
        <name>ATP</name>
        <dbReference type="ChEBI" id="CHEBI:30616"/>
    </ligand>
</feature>
<evidence type="ECO:0000259" key="12">
    <source>
        <dbReference type="Pfam" id="PF00696"/>
    </source>
</evidence>
<reference evidence="13 14" key="1">
    <citation type="submission" date="2012-02" db="EMBL/GenBank/DDBJ databases">
        <title>Complete genome sequence of Caldilinea aerophila DSM 14535 (= NBRC 102666).</title>
        <authorList>
            <person name="Oguchi A."/>
            <person name="Hosoyama A."/>
            <person name="Sekine M."/>
            <person name="Fukai R."/>
            <person name="Kato Y."/>
            <person name="Nakamura S."/>
            <person name="Hanada S."/>
            <person name="Yamazaki S."/>
            <person name="Fujita N."/>
        </authorList>
    </citation>
    <scope>NUCLEOTIDE SEQUENCE [LARGE SCALE GENOMIC DNA]</scope>
    <source>
        <strain evidence="14">DSM 14535 / JCM 11387 / NBRC 104270 / STL-6-O1</strain>
    </source>
</reference>
<keyword evidence="6" id="KW-0418">Kinase</keyword>
<feature type="domain" description="Aspartate/glutamate/uridylate kinase" evidence="12">
    <location>
        <begin position="1"/>
        <end position="242"/>
    </location>
</feature>
<keyword evidence="14" id="KW-1185">Reference proteome</keyword>
<dbReference type="InterPro" id="IPR024192">
    <property type="entry name" value="Fosfomycin_R_FomA-type"/>
</dbReference>
<dbReference type="InterPro" id="IPR001048">
    <property type="entry name" value="Asp/Glu/Uridylate_kinase"/>
</dbReference>
<keyword evidence="4" id="KW-0808">Transferase</keyword>
<evidence type="ECO:0000256" key="3">
    <source>
        <dbReference type="ARBA" id="ARBA00017267"/>
    </source>
</evidence>
<dbReference type="Proteomes" id="UP000007880">
    <property type="component" value="Chromosome"/>
</dbReference>
<evidence type="ECO:0000256" key="6">
    <source>
        <dbReference type="ARBA" id="ARBA00022777"/>
    </source>
</evidence>
<dbReference type="AlphaFoldDB" id="I0I010"/>
<dbReference type="GO" id="GO:0102043">
    <property type="term" value="F:isopentenyl phosphate kinase activity"/>
    <property type="evidence" value="ECO:0007669"/>
    <property type="project" value="UniProtKB-EC"/>
</dbReference>
<evidence type="ECO:0000256" key="2">
    <source>
        <dbReference type="ARBA" id="ARBA00012908"/>
    </source>
</evidence>
<name>I0I010_CALAS</name>
<dbReference type="EMBL" id="AP012337">
    <property type="protein sequence ID" value="BAL98597.1"/>
    <property type="molecule type" value="Genomic_DNA"/>
</dbReference>
<dbReference type="Pfam" id="PF00696">
    <property type="entry name" value="AA_kinase"/>
    <property type="match status" value="1"/>
</dbReference>
<dbReference type="STRING" id="926550.CLDAP_05580"/>
<dbReference type="SUPFAM" id="SSF53633">
    <property type="entry name" value="Carbamate kinase-like"/>
    <property type="match status" value="1"/>
</dbReference>
<keyword evidence="7 10" id="KW-0067">ATP-binding</keyword>
<dbReference type="PIRSF" id="PIRSF016496">
    <property type="entry name" value="Kin_FomA"/>
    <property type="match status" value="1"/>
</dbReference>
<feature type="binding site" evidence="10">
    <location>
        <begin position="6"/>
        <end position="10"/>
    </location>
    <ligand>
        <name>ATP</name>
        <dbReference type="ChEBI" id="CHEBI:30616"/>
    </ligand>
</feature>
<evidence type="ECO:0000256" key="11">
    <source>
        <dbReference type="PIRSR" id="PIRSR016496-2"/>
    </source>
</evidence>